<organism evidence="3 4">
    <name type="scientific">Lophiotrema nucula</name>
    <dbReference type="NCBI Taxonomy" id="690887"/>
    <lineage>
        <taxon>Eukaryota</taxon>
        <taxon>Fungi</taxon>
        <taxon>Dikarya</taxon>
        <taxon>Ascomycota</taxon>
        <taxon>Pezizomycotina</taxon>
        <taxon>Dothideomycetes</taxon>
        <taxon>Pleosporomycetidae</taxon>
        <taxon>Pleosporales</taxon>
        <taxon>Lophiotremataceae</taxon>
        <taxon>Lophiotrema</taxon>
    </lineage>
</organism>
<feature type="transmembrane region" description="Helical" evidence="1">
    <location>
        <begin position="275"/>
        <end position="295"/>
    </location>
</feature>
<gene>
    <name evidence="3" type="ORF">BDV96DRAFT_649248</name>
</gene>
<feature type="domain" description="DUF6594" evidence="2">
    <location>
        <begin position="16"/>
        <end position="286"/>
    </location>
</feature>
<evidence type="ECO:0000259" key="2">
    <source>
        <dbReference type="Pfam" id="PF20237"/>
    </source>
</evidence>
<keyword evidence="1" id="KW-0812">Transmembrane</keyword>
<reference evidence="3" key="1">
    <citation type="journal article" date="2020" name="Stud. Mycol.">
        <title>101 Dothideomycetes genomes: a test case for predicting lifestyles and emergence of pathogens.</title>
        <authorList>
            <person name="Haridas S."/>
            <person name="Albert R."/>
            <person name="Binder M."/>
            <person name="Bloem J."/>
            <person name="Labutti K."/>
            <person name="Salamov A."/>
            <person name="Andreopoulos B."/>
            <person name="Baker S."/>
            <person name="Barry K."/>
            <person name="Bills G."/>
            <person name="Bluhm B."/>
            <person name="Cannon C."/>
            <person name="Castanera R."/>
            <person name="Culley D."/>
            <person name="Daum C."/>
            <person name="Ezra D."/>
            <person name="Gonzalez J."/>
            <person name="Henrissat B."/>
            <person name="Kuo A."/>
            <person name="Liang C."/>
            <person name="Lipzen A."/>
            <person name="Lutzoni F."/>
            <person name="Magnuson J."/>
            <person name="Mondo S."/>
            <person name="Nolan M."/>
            <person name="Ohm R."/>
            <person name="Pangilinan J."/>
            <person name="Park H.-J."/>
            <person name="Ramirez L."/>
            <person name="Alfaro M."/>
            <person name="Sun H."/>
            <person name="Tritt A."/>
            <person name="Yoshinaga Y."/>
            <person name="Zwiers L.-H."/>
            <person name="Turgeon B."/>
            <person name="Goodwin S."/>
            <person name="Spatafora J."/>
            <person name="Crous P."/>
            <person name="Grigoriev I."/>
        </authorList>
    </citation>
    <scope>NUCLEOTIDE SEQUENCE</scope>
    <source>
        <strain evidence="3">CBS 627.86</strain>
    </source>
</reference>
<feature type="transmembrane region" description="Helical" evidence="1">
    <location>
        <begin position="249"/>
        <end position="268"/>
    </location>
</feature>
<dbReference type="EMBL" id="ML977331">
    <property type="protein sequence ID" value="KAF2112464.1"/>
    <property type="molecule type" value="Genomic_DNA"/>
</dbReference>
<keyword evidence="1" id="KW-1133">Transmembrane helix</keyword>
<dbReference type="Pfam" id="PF20237">
    <property type="entry name" value="DUF6594"/>
    <property type="match status" value="1"/>
</dbReference>
<keyword evidence="1" id="KW-0472">Membrane</keyword>
<feature type="transmembrane region" description="Helical" evidence="1">
    <location>
        <begin position="336"/>
        <end position="357"/>
    </location>
</feature>
<dbReference type="Proteomes" id="UP000799770">
    <property type="component" value="Unassembled WGS sequence"/>
</dbReference>
<evidence type="ECO:0000313" key="4">
    <source>
        <dbReference type="Proteomes" id="UP000799770"/>
    </source>
</evidence>
<dbReference type="InterPro" id="IPR046529">
    <property type="entry name" value="DUF6594"/>
</dbReference>
<dbReference type="PANTHER" id="PTHR34502">
    <property type="entry name" value="DUF6594 DOMAIN-CONTAINING PROTEIN-RELATED"/>
    <property type="match status" value="1"/>
</dbReference>
<dbReference type="AlphaFoldDB" id="A0A6A5Z084"/>
<proteinExistence type="predicted"/>
<accession>A0A6A5Z084</accession>
<evidence type="ECO:0000313" key="3">
    <source>
        <dbReference type="EMBL" id="KAF2112464.1"/>
    </source>
</evidence>
<feature type="transmembrane region" description="Helical" evidence="1">
    <location>
        <begin position="219"/>
        <end position="243"/>
    </location>
</feature>
<dbReference type="PANTHER" id="PTHR34502:SF4">
    <property type="entry name" value="DUF6594 DOMAIN-CONTAINING PROTEIN"/>
    <property type="match status" value="1"/>
</dbReference>
<evidence type="ECO:0000256" key="1">
    <source>
        <dbReference type="SAM" id="Phobius"/>
    </source>
</evidence>
<keyword evidence="4" id="KW-1185">Reference proteome</keyword>
<name>A0A6A5Z084_9PLEO</name>
<dbReference type="OrthoDB" id="3533814at2759"/>
<sequence>MADIELAHMSRKLQGYPSLSEHVANDGDHTSLIFNRFDKLAARNLLYLQSELADLQEQLEDFDREDAGVNAVETAKECARSWTRFEELSGTDDGVRKRLDLAMKIRATLKEYRKALHYEREMAELEKPSEHRLQLFQDSFMTGRDRIPVLTGPSGRLYEDSTDLMALKVPRHDDRLTAMLKEAFPSSPRKQRQARTSPSFFESAYGVTFDQAIDMLIPWVSGVLSMFSALILLIGAIFGLYFVNSDMKRMGMMSMFAVLFVGAVGLFTNAKRSEIFASASAYVGVLIVFVGSAPFPSPYMYSVPNGPPPPAPQDSVKAGASADAAKQGSGLSADGVSAVVIGVLALVVAIAGVYLTWKSIKIALRALGMGQTTDSSSNP</sequence>
<protein>
    <recommendedName>
        <fullName evidence="2">DUF6594 domain-containing protein</fullName>
    </recommendedName>
</protein>